<dbReference type="Pfam" id="PF06568">
    <property type="entry name" value="YjiS-like"/>
    <property type="match status" value="1"/>
</dbReference>
<protein>
    <submittedName>
        <fullName evidence="2">DUF1127 domain-containing protein</fullName>
    </submittedName>
</protein>
<feature type="domain" description="YjiS-like" evidence="1">
    <location>
        <begin position="3"/>
        <end position="38"/>
    </location>
</feature>
<dbReference type="InterPro" id="IPR009506">
    <property type="entry name" value="YjiS-like"/>
</dbReference>
<gene>
    <name evidence="2" type="ORF">OEG82_14385</name>
</gene>
<evidence type="ECO:0000259" key="1">
    <source>
        <dbReference type="Pfam" id="PF06568"/>
    </source>
</evidence>
<dbReference type="Proteomes" id="UP001081283">
    <property type="component" value="Unassembled WGS sequence"/>
</dbReference>
<evidence type="ECO:0000313" key="3">
    <source>
        <dbReference type="Proteomes" id="UP001081283"/>
    </source>
</evidence>
<sequence>MNLIRSYASWRKYRETCVELNRLSERELSDIGMSRGDIPFAARRAL</sequence>
<evidence type="ECO:0000313" key="2">
    <source>
        <dbReference type="EMBL" id="MCY0095201.1"/>
    </source>
</evidence>
<dbReference type="EMBL" id="JAOVZQ010000001">
    <property type="protein sequence ID" value="MCY0095201.1"/>
    <property type="molecule type" value="Genomic_DNA"/>
</dbReference>
<reference evidence="2" key="1">
    <citation type="submission" date="2022-10" db="EMBL/GenBank/DDBJ databases">
        <title>Hoeflea sp. J2-29, isolated from marine algae.</title>
        <authorList>
            <person name="Kristyanto S."/>
            <person name="Kim J.M."/>
            <person name="Jeon C.O."/>
        </authorList>
    </citation>
    <scope>NUCLEOTIDE SEQUENCE</scope>
    <source>
        <strain evidence="2">J2-29</strain>
    </source>
</reference>
<comment type="caution">
    <text evidence="2">The sequence shown here is derived from an EMBL/GenBank/DDBJ whole genome shotgun (WGS) entry which is preliminary data.</text>
</comment>
<keyword evidence="3" id="KW-1185">Reference proteome</keyword>
<dbReference type="RefSeq" id="WP_267613095.1">
    <property type="nucleotide sequence ID" value="NZ_JAOVZQ010000001.1"/>
</dbReference>
<accession>A0ABT3YH26</accession>
<organism evidence="2 3">
    <name type="scientific">Hoeflea ulvae</name>
    <dbReference type="NCBI Taxonomy" id="2983764"/>
    <lineage>
        <taxon>Bacteria</taxon>
        <taxon>Pseudomonadati</taxon>
        <taxon>Pseudomonadota</taxon>
        <taxon>Alphaproteobacteria</taxon>
        <taxon>Hyphomicrobiales</taxon>
        <taxon>Rhizobiaceae</taxon>
        <taxon>Hoeflea</taxon>
    </lineage>
</organism>
<proteinExistence type="predicted"/>
<name>A0ABT3YH26_9HYPH</name>